<dbReference type="InParanoid" id="A0A3N4M5S3"/>
<protein>
    <submittedName>
        <fullName evidence="2">Uncharacterized protein</fullName>
    </submittedName>
</protein>
<dbReference type="AlphaFoldDB" id="A0A3N4M5S3"/>
<evidence type="ECO:0000256" key="1">
    <source>
        <dbReference type="SAM" id="MobiDB-lite"/>
    </source>
</evidence>
<accession>A0A3N4M5S3</accession>
<dbReference type="EMBL" id="ML121530">
    <property type="protein sequence ID" value="RPB28131.1"/>
    <property type="molecule type" value="Genomic_DNA"/>
</dbReference>
<dbReference type="Proteomes" id="UP000267821">
    <property type="component" value="Unassembled WGS sequence"/>
</dbReference>
<gene>
    <name evidence="2" type="ORF">L211DRAFT_846092</name>
</gene>
<feature type="compositionally biased region" description="Basic and acidic residues" evidence="1">
    <location>
        <begin position="22"/>
        <end position="46"/>
    </location>
</feature>
<sequence>MGKRKSSLARSTSKLKKKEKKREKEKMKQKLKQKSKEKGEMVDGPDRTYSTGCETIDVIATTAVESSSSTVVVDSKGKEAAAKAKPKAVSQRNYIICEIRSIILTTRKPAFAGPTESSMIWSSQAQTATIATNSPGRGPATEVKPRVVSKVSLITCQGVLLTITQPAVAGPAIPRVIPHKNSSKLGNIGEEDLQLRLTQSFDEAKLRSNSVPFITVTTCNENDTLDTRASSPTASIHSMEFSLKTRKQSYARRSMFHRFSSVSDGVWSVLETTANAARNTLKVPPMWEWKGTSPRKERLRKCAENKPVLHMEDDDDDDDDNFPYAGDWKTGARYRYYHRTELEGSGFVAVGRREDQVKVNTGTGNFPLGLAKTAPRRKTATNPSDKAGADGNIVPPTNVGPASDLLESIPKPASIEDEGGSQDELEHLLESYGGF</sequence>
<keyword evidence="3" id="KW-1185">Reference proteome</keyword>
<reference evidence="2 3" key="1">
    <citation type="journal article" date="2018" name="Nat. Ecol. Evol.">
        <title>Pezizomycetes genomes reveal the molecular basis of ectomycorrhizal truffle lifestyle.</title>
        <authorList>
            <person name="Murat C."/>
            <person name="Payen T."/>
            <person name="Noel B."/>
            <person name="Kuo A."/>
            <person name="Morin E."/>
            <person name="Chen J."/>
            <person name="Kohler A."/>
            <person name="Krizsan K."/>
            <person name="Balestrini R."/>
            <person name="Da Silva C."/>
            <person name="Montanini B."/>
            <person name="Hainaut M."/>
            <person name="Levati E."/>
            <person name="Barry K.W."/>
            <person name="Belfiori B."/>
            <person name="Cichocki N."/>
            <person name="Clum A."/>
            <person name="Dockter R.B."/>
            <person name="Fauchery L."/>
            <person name="Guy J."/>
            <person name="Iotti M."/>
            <person name="Le Tacon F."/>
            <person name="Lindquist E.A."/>
            <person name="Lipzen A."/>
            <person name="Malagnac F."/>
            <person name="Mello A."/>
            <person name="Molinier V."/>
            <person name="Miyauchi S."/>
            <person name="Poulain J."/>
            <person name="Riccioni C."/>
            <person name="Rubini A."/>
            <person name="Sitrit Y."/>
            <person name="Splivallo R."/>
            <person name="Traeger S."/>
            <person name="Wang M."/>
            <person name="Zifcakova L."/>
            <person name="Wipf D."/>
            <person name="Zambonelli A."/>
            <person name="Paolocci F."/>
            <person name="Nowrousian M."/>
            <person name="Ottonello S."/>
            <person name="Baldrian P."/>
            <person name="Spatafora J.W."/>
            <person name="Henrissat B."/>
            <person name="Nagy L.G."/>
            <person name="Aury J.M."/>
            <person name="Wincker P."/>
            <person name="Grigoriev I.V."/>
            <person name="Bonfante P."/>
            <person name="Martin F.M."/>
        </authorList>
    </citation>
    <scope>NUCLEOTIDE SEQUENCE [LARGE SCALE GENOMIC DNA]</scope>
    <source>
        <strain evidence="2 3">ATCC MYA-4762</strain>
    </source>
</reference>
<feature type="compositionally biased region" description="Basic residues" evidence="1">
    <location>
        <begin position="1"/>
        <end position="21"/>
    </location>
</feature>
<evidence type="ECO:0000313" key="3">
    <source>
        <dbReference type="Proteomes" id="UP000267821"/>
    </source>
</evidence>
<feature type="region of interest" description="Disordered" evidence="1">
    <location>
        <begin position="368"/>
        <end position="435"/>
    </location>
</feature>
<evidence type="ECO:0000313" key="2">
    <source>
        <dbReference type="EMBL" id="RPB28131.1"/>
    </source>
</evidence>
<organism evidence="2 3">
    <name type="scientific">Terfezia boudieri ATCC MYA-4762</name>
    <dbReference type="NCBI Taxonomy" id="1051890"/>
    <lineage>
        <taxon>Eukaryota</taxon>
        <taxon>Fungi</taxon>
        <taxon>Dikarya</taxon>
        <taxon>Ascomycota</taxon>
        <taxon>Pezizomycotina</taxon>
        <taxon>Pezizomycetes</taxon>
        <taxon>Pezizales</taxon>
        <taxon>Pezizaceae</taxon>
        <taxon>Terfezia</taxon>
    </lineage>
</organism>
<feature type="region of interest" description="Disordered" evidence="1">
    <location>
        <begin position="1"/>
        <end position="47"/>
    </location>
</feature>
<name>A0A3N4M5S3_9PEZI</name>
<dbReference type="OrthoDB" id="10359076at2759"/>
<proteinExistence type="predicted"/>